<evidence type="ECO:0000313" key="2">
    <source>
        <dbReference type="EMBL" id="SFQ60200.1"/>
    </source>
</evidence>
<dbReference type="CDD" id="cd04301">
    <property type="entry name" value="NAT_SF"/>
    <property type="match status" value="1"/>
</dbReference>
<keyword evidence="2" id="KW-0808">Transferase</keyword>
<name>A0A1I5ZUY2_9GAMM</name>
<dbReference type="InterPro" id="IPR016181">
    <property type="entry name" value="Acyl_CoA_acyltransferase"/>
</dbReference>
<sequence length="134" mass="15109">MEYRINQPISPDQFIDVLTRSTLAERRPVDDKECIEGMLEHANLTVTAWDGDKLVGIARSMTDFHYACYLSDLAVDVAYQHSGIGRELIRQTQQALGPRCKLRLISAPAAVGYYPKLGFVRNEQCWELAPSPLL</sequence>
<dbReference type="SUPFAM" id="SSF55729">
    <property type="entry name" value="Acyl-CoA N-acyltransferases (Nat)"/>
    <property type="match status" value="1"/>
</dbReference>
<reference evidence="2 3" key="1">
    <citation type="submission" date="2016-10" db="EMBL/GenBank/DDBJ databases">
        <authorList>
            <person name="de Groot N.N."/>
        </authorList>
    </citation>
    <scope>NUCLEOTIDE SEQUENCE [LARGE SCALE GENOMIC DNA]</scope>
    <source>
        <strain evidence="2 3">JCM 18415</strain>
    </source>
</reference>
<dbReference type="Proteomes" id="UP000242815">
    <property type="component" value="Unassembled WGS sequence"/>
</dbReference>
<dbReference type="Pfam" id="PF13673">
    <property type="entry name" value="Acetyltransf_10"/>
    <property type="match status" value="1"/>
</dbReference>
<dbReference type="STRING" id="1002526.SAMN05216578_101340"/>
<dbReference type="InterPro" id="IPR053144">
    <property type="entry name" value="Acetyltransferase_Butenolide"/>
</dbReference>
<organism evidence="2 3">
    <name type="scientific">Halopseudomonas formosensis</name>
    <dbReference type="NCBI Taxonomy" id="1002526"/>
    <lineage>
        <taxon>Bacteria</taxon>
        <taxon>Pseudomonadati</taxon>
        <taxon>Pseudomonadota</taxon>
        <taxon>Gammaproteobacteria</taxon>
        <taxon>Pseudomonadales</taxon>
        <taxon>Pseudomonadaceae</taxon>
        <taxon>Halopseudomonas</taxon>
    </lineage>
</organism>
<dbReference type="EMBL" id="FOYD01000001">
    <property type="protein sequence ID" value="SFQ60200.1"/>
    <property type="molecule type" value="Genomic_DNA"/>
</dbReference>
<dbReference type="Gene3D" id="3.40.630.30">
    <property type="match status" value="1"/>
</dbReference>
<dbReference type="InterPro" id="IPR000182">
    <property type="entry name" value="GNAT_dom"/>
</dbReference>
<feature type="domain" description="N-acetyltransferase" evidence="1">
    <location>
        <begin position="1"/>
        <end position="134"/>
    </location>
</feature>
<protein>
    <submittedName>
        <fullName evidence="2">Acetyltransferase (GNAT) domain-containing protein</fullName>
    </submittedName>
</protein>
<dbReference type="OrthoDB" id="9775804at2"/>
<dbReference type="PANTHER" id="PTHR43233:SF1">
    <property type="entry name" value="FAMILY N-ACETYLTRANSFERASE, PUTATIVE (AFU_ORTHOLOGUE AFUA_6G03350)-RELATED"/>
    <property type="match status" value="1"/>
</dbReference>
<proteinExistence type="predicted"/>
<evidence type="ECO:0000259" key="1">
    <source>
        <dbReference type="PROSITE" id="PS51186"/>
    </source>
</evidence>
<evidence type="ECO:0000313" key="3">
    <source>
        <dbReference type="Proteomes" id="UP000242815"/>
    </source>
</evidence>
<gene>
    <name evidence="2" type="ORF">SAMN05216578_101340</name>
</gene>
<dbReference type="PANTHER" id="PTHR43233">
    <property type="entry name" value="FAMILY N-ACETYLTRANSFERASE, PUTATIVE (AFU_ORTHOLOGUE AFUA_6G03350)-RELATED"/>
    <property type="match status" value="1"/>
</dbReference>
<dbReference type="GO" id="GO:0016747">
    <property type="term" value="F:acyltransferase activity, transferring groups other than amino-acyl groups"/>
    <property type="evidence" value="ECO:0007669"/>
    <property type="project" value="InterPro"/>
</dbReference>
<accession>A0A1I5ZUY2</accession>
<dbReference type="AlphaFoldDB" id="A0A1I5ZUY2"/>
<dbReference type="PROSITE" id="PS51186">
    <property type="entry name" value="GNAT"/>
    <property type="match status" value="1"/>
</dbReference>